<organism evidence="1 2">
    <name type="scientific">Thioalkalivibrio versutus</name>
    <dbReference type="NCBI Taxonomy" id="106634"/>
    <lineage>
        <taxon>Bacteria</taxon>
        <taxon>Pseudomonadati</taxon>
        <taxon>Pseudomonadota</taxon>
        <taxon>Gammaproteobacteria</taxon>
        <taxon>Chromatiales</taxon>
        <taxon>Ectothiorhodospiraceae</taxon>
        <taxon>Thioalkalivibrio</taxon>
    </lineage>
</organism>
<dbReference type="KEGG" id="tvr:TVD_04820"/>
<evidence type="ECO:0000313" key="1">
    <source>
        <dbReference type="EMBL" id="AKJ94734.1"/>
    </source>
</evidence>
<sequence length="87" mass="10025">MTFSEQNLYYPKNVSYNFSRYDETSPVRVTHDGKRFVGQLLNCVAPFRIRVTEEITGPGASRFTPVREIEIQSLDGVEYLHKGHHGH</sequence>
<keyword evidence="2" id="KW-1185">Reference proteome</keyword>
<name>A0A0G3G2X3_9GAMM</name>
<dbReference type="AlphaFoldDB" id="A0A0G3G2X3"/>
<accession>A0A0G3G2X3</accession>
<dbReference type="Proteomes" id="UP000064201">
    <property type="component" value="Chromosome"/>
</dbReference>
<dbReference type="RefSeq" id="WP_018938726.1">
    <property type="nucleotide sequence ID" value="NZ_CP011367.1"/>
</dbReference>
<dbReference type="OrthoDB" id="5785493at2"/>
<evidence type="ECO:0000313" key="2">
    <source>
        <dbReference type="Proteomes" id="UP000064201"/>
    </source>
</evidence>
<gene>
    <name evidence="1" type="ORF">TVD_04820</name>
</gene>
<dbReference type="PATRIC" id="fig|106634.4.peg.982"/>
<dbReference type="EMBL" id="CP011367">
    <property type="protein sequence ID" value="AKJ94734.1"/>
    <property type="molecule type" value="Genomic_DNA"/>
</dbReference>
<proteinExistence type="predicted"/>
<protein>
    <submittedName>
        <fullName evidence="1">Uncharacterized protein</fullName>
    </submittedName>
</protein>
<reference evidence="1 2" key="1">
    <citation type="submission" date="2015-04" db="EMBL/GenBank/DDBJ databases">
        <title>Complete Sequence for the Genome of the Thioalkalivibrio versutus D301.</title>
        <authorList>
            <person name="Mu T."/>
            <person name="Zhou J."/>
            <person name="Xu X."/>
        </authorList>
    </citation>
    <scope>NUCLEOTIDE SEQUENCE [LARGE SCALE GENOMIC DNA]</scope>
    <source>
        <strain evidence="1 2">D301</strain>
    </source>
</reference>
<dbReference type="STRING" id="106634.TVD_04820"/>